<gene>
    <name evidence="2" type="ORF">SAMN05421788_103372</name>
</gene>
<dbReference type="Pfam" id="PF13715">
    <property type="entry name" value="CarbopepD_reg_2"/>
    <property type="match status" value="1"/>
</dbReference>
<dbReference type="Gene3D" id="2.60.40.1120">
    <property type="entry name" value="Carboxypeptidase-like, regulatory domain"/>
    <property type="match status" value="1"/>
</dbReference>
<feature type="chain" id="PRO_5009943800" evidence="1">
    <location>
        <begin position="17"/>
        <end position="108"/>
    </location>
</feature>
<dbReference type="SUPFAM" id="SSF49464">
    <property type="entry name" value="Carboxypeptidase regulatory domain-like"/>
    <property type="match status" value="1"/>
</dbReference>
<accession>A0A1N7PCG1</accession>
<organism evidence="2 3">
    <name type="scientific">Filimonas lacunae</name>
    <dbReference type="NCBI Taxonomy" id="477680"/>
    <lineage>
        <taxon>Bacteria</taxon>
        <taxon>Pseudomonadati</taxon>
        <taxon>Bacteroidota</taxon>
        <taxon>Chitinophagia</taxon>
        <taxon>Chitinophagales</taxon>
        <taxon>Chitinophagaceae</taxon>
        <taxon>Filimonas</taxon>
    </lineage>
</organism>
<sequence>MQAHKLITWLSIPLMAMMVSVTTGNVPRVPYIIKGCVLSASDQKPVEKVYVSTVVGEEEALTDKNGNFELNTWEKLPVTLQVQHADFVPEKIVLTDVSQKQVFRLKKK</sequence>
<dbReference type="AlphaFoldDB" id="A0A1N7PCG1"/>
<protein>
    <submittedName>
        <fullName evidence="2">CarboxypepD_reg-like domain-containing protein</fullName>
    </submittedName>
</protein>
<keyword evidence="3" id="KW-1185">Reference proteome</keyword>
<proteinExistence type="predicted"/>
<dbReference type="Proteomes" id="UP000186917">
    <property type="component" value="Unassembled WGS sequence"/>
</dbReference>
<evidence type="ECO:0000256" key="1">
    <source>
        <dbReference type="SAM" id="SignalP"/>
    </source>
</evidence>
<dbReference type="EMBL" id="FTOR01000003">
    <property type="protein sequence ID" value="SIT08292.1"/>
    <property type="molecule type" value="Genomic_DNA"/>
</dbReference>
<dbReference type="RefSeq" id="WP_076379193.1">
    <property type="nucleotide sequence ID" value="NZ_AP017422.1"/>
</dbReference>
<dbReference type="InterPro" id="IPR008969">
    <property type="entry name" value="CarboxyPept-like_regulatory"/>
</dbReference>
<feature type="signal peptide" evidence="1">
    <location>
        <begin position="1"/>
        <end position="16"/>
    </location>
</feature>
<name>A0A1N7PCG1_9BACT</name>
<keyword evidence="1" id="KW-0732">Signal</keyword>
<dbReference type="OrthoDB" id="676678at2"/>
<reference evidence="3" key="1">
    <citation type="submission" date="2017-01" db="EMBL/GenBank/DDBJ databases">
        <authorList>
            <person name="Varghese N."/>
            <person name="Submissions S."/>
        </authorList>
    </citation>
    <scope>NUCLEOTIDE SEQUENCE [LARGE SCALE GENOMIC DNA]</scope>
    <source>
        <strain evidence="3">DSM 21054</strain>
    </source>
</reference>
<evidence type="ECO:0000313" key="2">
    <source>
        <dbReference type="EMBL" id="SIT08292.1"/>
    </source>
</evidence>
<evidence type="ECO:0000313" key="3">
    <source>
        <dbReference type="Proteomes" id="UP000186917"/>
    </source>
</evidence>